<evidence type="ECO:0000259" key="1">
    <source>
        <dbReference type="Pfam" id="PF01370"/>
    </source>
</evidence>
<dbReference type="RefSeq" id="WP_176353085.1">
    <property type="nucleotide sequence ID" value="NZ_JABWDU010000002.1"/>
</dbReference>
<accession>A0A7Y6Q5Q7</accession>
<comment type="caution">
    <text evidence="2">The sequence shown here is derived from an EMBL/GenBank/DDBJ whole genome shotgun (WGS) entry which is preliminary data.</text>
</comment>
<dbReference type="AlphaFoldDB" id="A0A7Y6Q5Q7"/>
<dbReference type="PANTHER" id="PTHR43245:SF23">
    <property type="entry name" value="NAD(P)-BINDING DOMAIN-CONTAINING PROTEIN"/>
    <property type="match status" value="1"/>
</dbReference>
<dbReference type="InterPro" id="IPR036291">
    <property type="entry name" value="NAD(P)-bd_dom_sf"/>
</dbReference>
<name>A0A7Y6Q5Q7_9HYPH</name>
<dbReference type="Gene3D" id="3.40.50.720">
    <property type="entry name" value="NAD(P)-binding Rossmann-like Domain"/>
    <property type="match status" value="1"/>
</dbReference>
<dbReference type="Proteomes" id="UP000520198">
    <property type="component" value="Unassembled WGS sequence"/>
</dbReference>
<dbReference type="SUPFAM" id="SSF51735">
    <property type="entry name" value="NAD(P)-binding Rossmann-fold domains"/>
    <property type="match status" value="1"/>
</dbReference>
<protein>
    <submittedName>
        <fullName evidence="2">NAD(P)-dependent oxidoreductase</fullName>
    </submittedName>
</protein>
<reference evidence="2 3" key="1">
    <citation type="submission" date="2020-06" db="EMBL/GenBank/DDBJ databases">
        <authorList>
            <person name="Grouzdev D.S."/>
        </authorList>
    </citation>
    <scope>NUCLEOTIDE SEQUENCE [LARGE SCALE GENOMIC DNA]</scope>
    <source>
        <strain evidence="2 3">HO-A22</strain>
    </source>
</reference>
<evidence type="ECO:0000313" key="2">
    <source>
        <dbReference type="EMBL" id="NVD39574.1"/>
    </source>
</evidence>
<feature type="domain" description="NAD-dependent epimerase/dehydratase" evidence="1">
    <location>
        <begin position="5"/>
        <end position="207"/>
    </location>
</feature>
<keyword evidence="3" id="KW-1185">Reference proteome</keyword>
<dbReference type="Pfam" id="PF01370">
    <property type="entry name" value="Epimerase"/>
    <property type="match status" value="1"/>
</dbReference>
<organism evidence="2 3">
    <name type="scientific">Ensifer oleiphilus</name>
    <dbReference type="NCBI Taxonomy" id="2742698"/>
    <lineage>
        <taxon>Bacteria</taxon>
        <taxon>Pseudomonadati</taxon>
        <taxon>Pseudomonadota</taxon>
        <taxon>Alphaproteobacteria</taxon>
        <taxon>Hyphomicrobiales</taxon>
        <taxon>Rhizobiaceae</taxon>
        <taxon>Sinorhizobium/Ensifer group</taxon>
        <taxon>Ensifer</taxon>
    </lineage>
</organism>
<sequence>MKTAAVIGARSMLGRQLIARLHHMGVETISVGRSDTDEVFFDLEGGLRDMPGGMSADVLFHCAASFADDSPKGVRLNYTANATSALAVAELAQQLQTGAIVYAGSVSSDETLDGAAMTSYGFTKGLAEQILRWHSQRHGFRFCSLRFSQLYDVDGQCCSHQPWFGRIIAYTSRGLDIRMPASLGARNFLHVQDAADMMIHAANAKASGILNAVHTEAMTSDEIAEVAYRVFGLGGTVAIAAEKAPFRKVNFPDGAPAMSLLGMKPLIAMQDGIKMIRDAGSAPAFGPMDVN</sequence>
<dbReference type="EMBL" id="JABWDU010000002">
    <property type="protein sequence ID" value="NVD39574.1"/>
    <property type="molecule type" value="Genomic_DNA"/>
</dbReference>
<proteinExistence type="predicted"/>
<dbReference type="InterPro" id="IPR050177">
    <property type="entry name" value="Lipid_A_modif_metabolic_enz"/>
</dbReference>
<dbReference type="InterPro" id="IPR001509">
    <property type="entry name" value="Epimerase_deHydtase"/>
</dbReference>
<evidence type="ECO:0000313" key="3">
    <source>
        <dbReference type="Proteomes" id="UP000520198"/>
    </source>
</evidence>
<gene>
    <name evidence="2" type="ORF">HT585_11955</name>
</gene>
<dbReference type="PANTHER" id="PTHR43245">
    <property type="entry name" value="BIFUNCTIONAL POLYMYXIN RESISTANCE PROTEIN ARNA"/>
    <property type="match status" value="1"/>
</dbReference>